<evidence type="ECO:0000256" key="9">
    <source>
        <dbReference type="ARBA" id="ARBA00023277"/>
    </source>
</evidence>
<dbReference type="InterPro" id="IPR029413">
    <property type="entry name" value="RG-lyase_II"/>
</dbReference>
<evidence type="ECO:0000256" key="13">
    <source>
        <dbReference type="SAM" id="SignalP"/>
    </source>
</evidence>
<dbReference type="CDD" id="cd10317">
    <property type="entry name" value="RGL4_C"/>
    <property type="match status" value="1"/>
</dbReference>
<gene>
    <name evidence="17" type="ORF">GLOTRDRAFT_115799</name>
</gene>
<evidence type="ECO:0000256" key="12">
    <source>
        <dbReference type="SAM" id="MobiDB-lite"/>
    </source>
</evidence>
<evidence type="ECO:0000256" key="10">
    <source>
        <dbReference type="ARBA" id="ARBA00023316"/>
    </source>
</evidence>
<evidence type="ECO:0000256" key="5">
    <source>
        <dbReference type="ARBA" id="ARBA00022525"/>
    </source>
</evidence>
<keyword evidence="6 13" id="KW-0732">Signal</keyword>
<dbReference type="OrthoDB" id="114708at2759"/>
<comment type="catalytic activity">
    <reaction evidence="1">
        <text>Endotype eliminative cleavage of L-alpha-rhamnopyranosyl-(1-&gt;4)-alpha-D-galactopyranosyluronic acid bonds of rhamnogalacturonan I domains in ramified hairy regions of pectin leaving L-rhamnopyranose at the reducing end and 4-deoxy-4,5-unsaturated D-galactopyranosyluronic acid at the non-reducing end.</text>
        <dbReference type="EC" id="4.2.2.23"/>
    </reaction>
</comment>
<dbReference type="SUPFAM" id="SSF49452">
    <property type="entry name" value="Starch-binding domain-like"/>
    <property type="match status" value="1"/>
</dbReference>
<feature type="chain" id="PRO_5004544041" description="rhamnogalacturonan endolyase" evidence="13">
    <location>
        <begin position="20"/>
        <end position="534"/>
    </location>
</feature>
<dbReference type="GO" id="GO:0102210">
    <property type="term" value="F:rhamnogalacturonan endolyase activity"/>
    <property type="evidence" value="ECO:0007669"/>
    <property type="project" value="UniProtKB-EC"/>
</dbReference>
<evidence type="ECO:0000256" key="7">
    <source>
        <dbReference type="ARBA" id="ARBA00023157"/>
    </source>
</evidence>
<keyword evidence="8" id="KW-0456">Lyase</keyword>
<name>S7QBA3_GLOTA</name>
<keyword evidence="7" id="KW-1015">Disulfide bond</keyword>
<dbReference type="GO" id="GO:0045490">
    <property type="term" value="P:pectin catabolic process"/>
    <property type="evidence" value="ECO:0007669"/>
    <property type="project" value="TreeGrafter"/>
</dbReference>
<evidence type="ECO:0000256" key="2">
    <source>
        <dbReference type="ARBA" id="ARBA00004613"/>
    </source>
</evidence>
<dbReference type="CDD" id="cd10320">
    <property type="entry name" value="RGL4_N"/>
    <property type="match status" value="1"/>
</dbReference>
<evidence type="ECO:0000259" key="15">
    <source>
        <dbReference type="Pfam" id="PF14683"/>
    </source>
</evidence>
<feature type="domain" description="Rhamnogalacturonan lyase" evidence="16">
    <location>
        <begin position="287"/>
        <end position="359"/>
    </location>
</feature>
<evidence type="ECO:0000313" key="18">
    <source>
        <dbReference type="Proteomes" id="UP000030669"/>
    </source>
</evidence>
<dbReference type="SUPFAM" id="SSF74650">
    <property type="entry name" value="Galactose mutarotase-like"/>
    <property type="match status" value="1"/>
</dbReference>
<dbReference type="GeneID" id="19300097"/>
<dbReference type="InterPro" id="IPR016590">
    <property type="entry name" value="Rhamnogalacturonase_B"/>
</dbReference>
<keyword evidence="18" id="KW-1185">Reference proteome</keyword>
<dbReference type="Gene3D" id="2.60.40.1120">
    <property type="entry name" value="Carboxypeptidase-like, regulatory domain"/>
    <property type="match status" value="1"/>
</dbReference>
<dbReference type="InterPro" id="IPR008979">
    <property type="entry name" value="Galactose-bd-like_sf"/>
</dbReference>
<dbReference type="Pfam" id="PF14686">
    <property type="entry name" value="fn3_3"/>
    <property type="match status" value="1"/>
</dbReference>
<proteinExistence type="inferred from homology"/>
<dbReference type="AlphaFoldDB" id="S7QBA3"/>
<dbReference type="HOGENOM" id="CLU_037882_1_1_1"/>
<comment type="similarity">
    <text evidence="3">Belongs to the polysaccharide lyase 4 family.</text>
</comment>
<dbReference type="InterPro" id="IPR011013">
    <property type="entry name" value="Gal_mutarotase_sf_dom"/>
</dbReference>
<keyword evidence="11" id="KW-0624">Polysaccharide degradation</keyword>
<organism evidence="17 18">
    <name type="scientific">Gloeophyllum trabeum (strain ATCC 11539 / FP-39264 / Madison 617)</name>
    <name type="common">Brown rot fungus</name>
    <dbReference type="NCBI Taxonomy" id="670483"/>
    <lineage>
        <taxon>Eukaryota</taxon>
        <taxon>Fungi</taxon>
        <taxon>Dikarya</taxon>
        <taxon>Basidiomycota</taxon>
        <taxon>Agaricomycotina</taxon>
        <taxon>Agaricomycetes</taxon>
        <taxon>Gloeophyllales</taxon>
        <taxon>Gloeophyllaceae</taxon>
        <taxon>Gloeophyllum</taxon>
    </lineage>
</organism>
<dbReference type="InterPro" id="IPR013784">
    <property type="entry name" value="Carb-bd-like_fold"/>
</dbReference>
<dbReference type="Proteomes" id="UP000030669">
    <property type="component" value="Unassembled WGS sequence"/>
</dbReference>
<evidence type="ECO:0000259" key="16">
    <source>
        <dbReference type="Pfam" id="PF14686"/>
    </source>
</evidence>
<dbReference type="eggNOG" id="ENOG502QTKY">
    <property type="taxonomic scope" value="Eukaryota"/>
</dbReference>
<dbReference type="GO" id="GO:0071555">
    <property type="term" value="P:cell wall organization"/>
    <property type="evidence" value="ECO:0007669"/>
    <property type="project" value="UniProtKB-KW"/>
</dbReference>
<evidence type="ECO:0000256" key="11">
    <source>
        <dbReference type="ARBA" id="ARBA00023326"/>
    </source>
</evidence>
<dbReference type="Gene3D" id="2.60.120.260">
    <property type="entry name" value="Galactose-binding domain-like"/>
    <property type="match status" value="1"/>
</dbReference>
<keyword evidence="9" id="KW-0119">Carbohydrate metabolism</keyword>
<dbReference type="Gene3D" id="2.70.98.10">
    <property type="match status" value="1"/>
</dbReference>
<dbReference type="SUPFAM" id="SSF49785">
    <property type="entry name" value="Galactose-binding domain-like"/>
    <property type="match status" value="1"/>
</dbReference>
<dbReference type="RefSeq" id="XP_007865321.1">
    <property type="nucleotide sequence ID" value="XM_007867130.1"/>
</dbReference>
<evidence type="ECO:0000256" key="3">
    <source>
        <dbReference type="ARBA" id="ARBA00010418"/>
    </source>
</evidence>
<reference evidence="17 18" key="1">
    <citation type="journal article" date="2012" name="Science">
        <title>The Paleozoic origin of enzymatic lignin decomposition reconstructed from 31 fungal genomes.</title>
        <authorList>
            <person name="Floudas D."/>
            <person name="Binder M."/>
            <person name="Riley R."/>
            <person name="Barry K."/>
            <person name="Blanchette R.A."/>
            <person name="Henrissat B."/>
            <person name="Martinez A.T."/>
            <person name="Otillar R."/>
            <person name="Spatafora J.W."/>
            <person name="Yadav J.S."/>
            <person name="Aerts A."/>
            <person name="Benoit I."/>
            <person name="Boyd A."/>
            <person name="Carlson A."/>
            <person name="Copeland A."/>
            <person name="Coutinho P.M."/>
            <person name="de Vries R.P."/>
            <person name="Ferreira P."/>
            <person name="Findley K."/>
            <person name="Foster B."/>
            <person name="Gaskell J."/>
            <person name="Glotzer D."/>
            <person name="Gorecki P."/>
            <person name="Heitman J."/>
            <person name="Hesse C."/>
            <person name="Hori C."/>
            <person name="Igarashi K."/>
            <person name="Jurgens J.A."/>
            <person name="Kallen N."/>
            <person name="Kersten P."/>
            <person name="Kohler A."/>
            <person name="Kuees U."/>
            <person name="Kumar T.K.A."/>
            <person name="Kuo A."/>
            <person name="LaButti K."/>
            <person name="Larrondo L.F."/>
            <person name="Lindquist E."/>
            <person name="Ling A."/>
            <person name="Lombard V."/>
            <person name="Lucas S."/>
            <person name="Lundell T."/>
            <person name="Martin R."/>
            <person name="McLaughlin D.J."/>
            <person name="Morgenstern I."/>
            <person name="Morin E."/>
            <person name="Murat C."/>
            <person name="Nagy L.G."/>
            <person name="Nolan M."/>
            <person name="Ohm R.A."/>
            <person name="Patyshakuliyeva A."/>
            <person name="Rokas A."/>
            <person name="Ruiz-Duenas F.J."/>
            <person name="Sabat G."/>
            <person name="Salamov A."/>
            <person name="Samejima M."/>
            <person name="Schmutz J."/>
            <person name="Slot J.C."/>
            <person name="St John F."/>
            <person name="Stenlid J."/>
            <person name="Sun H."/>
            <person name="Sun S."/>
            <person name="Syed K."/>
            <person name="Tsang A."/>
            <person name="Wiebenga A."/>
            <person name="Young D."/>
            <person name="Pisabarro A."/>
            <person name="Eastwood D.C."/>
            <person name="Martin F."/>
            <person name="Cullen D."/>
            <person name="Grigoriev I.V."/>
            <person name="Hibbett D.S."/>
        </authorList>
    </citation>
    <scope>NUCLEOTIDE SEQUENCE [LARGE SCALE GENOMIC DNA]</scope>
    <source>
        <strain evidence="17 18">ATCC 11539</strain>
    </source>
</reference>
<feature type="region of interest" description="Disordered" evidence="12">
    <location>
        <begin position="461"/>
        <end position="481"/>
    </location>
</feature>
<evidence type="ECO:0000313" key="17">
    <source>
        <dbReference type="EMBL" id="EPQ56618.1"/>
    </source>
</evidence>
<dbReference type="InterPro" id="IPR015364">
    <property type="entry name" value="RhgB_N"/>
</dbReference>
<dbReference type="GO" id="GO:0005576">
    <property type="term" value="C:extracellular region"/>
    <property type="evidence" value="ECO:0007669"/>
    <property type="project" value="UniProtKB-SubCell"/>
</dbReference>
<feature type="domain" description="Rhamnogalacturonan lyase" evidence="15">
    <location>
        <begin position="372"/>
        <end position="533"/>
    </location>
</feature>
<dbReference type="OMA" id="FKIGDWD"/>
<dbReference type="KEGG" id="gtr:GLOTRDRAFT_115799"/>
<dbReference type="PANTHER" id="PTHR36574:SF1">
    <property type="entry name" value="RHAMNOGALACTURONATE LYASE-RELATED"/>
    <property type="match status" value="1"/>
</dbReference>
<evidence type="ECO:0000256" key="1">
    <source>
        <dbReference type="ARBA" id="ARBA00001324"/>
    </source>
</evidence>
<dbReference type="Pfam" id="PF09284">
    <property type="entry name" value="RhgB_N"/>
    <property type="match status" value="1"/>
</dbReference>
<evidence type="ECO:0000256" key="6">
    <source>
        <dbReference type="ARBA" id="ARBA00022729"/>
    </source>
</evidence>
<dbReference type="CDD" id="cd10316">
    <property type="entry name" value="RGL4_M"/>
    <property type="match status" value="1"/>
</dbReference>
<dbReference type="InterPro" id="IPR014718">
    <property type="entry name" value="GH-type_carb-bd"/>
</dbReference>
<feature type="domain" description="Rhamnogalacturonase B N-terminal" evidence="14">
    <location>
        <begin position="36"/>
        <end position="280"/>
    </location>
</feature>
<dbReference type="EC" id="4.2.2.23" evidence="4"/>
<dbReference type="PANTHER" id="PTHR36574">
    <property type="entry name" value="RHAMNOGALACTURONATE LYASE-RELATED"/>
    <property type="match status" value="1"/>
</dbReference>
<keyword evidence="5" id="KW-0964">Secreted</keyword>
<keyword evidence="10" id="KW-0961">Cell wall biogenesis/degradation</keyword>
<dbReference type="InterPro" id="IPR029411">
    <property type="entry name" value="RG-lyase_III"/>
</dbReference>
<dbReference type="STRING" id="670483.S7QBA3"/>
<dbReference type="Pfam" id="PF14683">
    <property type="entry name" value="CBM-like"/>
    <property type="match status" value="1"/>
</dbReference>
<dbReference type="SMR" id="S7QBA3"/>
<comment type="subcellular location">
    <subcellularLocation>
        <location evidence="2">Secreted</location>
    </subcellularLocation>
</comment>
<feature type="signal peptide" evidence="13">
    <location>
        <begin position="1"/>
        <end position="19"/>
    </location>
</feature>
<evidence type="ECO:0000256" key="8">
    <source>
        <dbReference type="ARBA" id="ARBA00023239"/>
    </source>
</evidence>
<accession>S7QBA3</accession>
<dbReference type="EMBL" id="KB469300">
    <property type="protein sequence ID" value="EPQ56618.1"/>
    <property type="molecule type" value="Genomic_DNA"/>
</dbReference>
<evidence type="ECO:0000259" key="14">
    <source>
        <dbReference type="Pfam" id="PF09284"/>
    </source>
</evidence>
<sequence>MQMFSALFTLLAIVLYARGAPLSGNKTEPHLVARSFGLTVSGNSYVVDTAGGLVFTVNNQNCDITSLNYNGIEAQDQSKYSQISSGLGSATVSWTKIGNYIKITCETSTLTQYIVAQYKTAAVHMATYTTAEPSVGELRFIARLNRATVTTGPTQSDIKGGTAIEGSDVFEVGSQTRSKFYSSKRFIEDQVHGATGSGIGVFMIIPGYSYETSSGGPFFRDIDNQGGDQQEVYFYMNSGHVQTEDYRQGLHGPYLLQFTSGSTPSTAVDLDFWEGLDIKGQTTFANRGYVKGTATGVQSGLPIVLGWANSAAQYWVQADSSGGFTSPKMKPGTYTQTLYQGELAVATFSVTVQVGKTVTANIASTLASHSPIFQFGDYDGTPKGMLNADMIETMHPSDGRMHDWVRTVTISQGTGYFPMAVFKDIGTVTISATLTSSQLGARTLLIGTTLAFAGGRPHVKVNDWDGPNPGAPSQPDSRGVTRGTWRGNNIAYTVSIPDGVLVKGSNTIIISVISGSSGSQYLSPNFVFDTVMLY</sequence>
<evidence type="ECO:0000256" key="4">
    <source>
        <dbReference type="ARBA" id="ARBA00012437"/>
    </source>
</evidence>
<dbReference type="GO" id="GO:0030246">
    <property type="term" value="F:carbohydrate binding"/>
    <property type="evidence" value="ECO:0007669"/>
    <property type="project" value="InterPro"/>
</dbReference>
<protein>
    <recommendedName>
        <fullName evidence="4">rhamnogalacturonan endolyase</fullName>
        <ecNumber evidence="4">4.2.2.23</ecNumber>
    </recommendedName>
</protein>